<dbReference type="InterPro" id="IPR052509">
    <property type="entry name" value="Metal_resp_DNA-bind_regulator"/>
</dbReference>
<dbReference type="Proteomes" id="UP000561326">
    <property type="component" value="Unassembled WGS sequence"/>
</dbReference>
<organism evidence="2 3">
    <name type="scientific">Aneurinibacillus aneurinilyticus</name>
    <name type="common">Bacillus aneurinolyticus</name>
    <dbReference type="NCBI Taxonomy" id="1391"/>
    <lineage>
        <taxon>Bacteria</taxon>
        <taxon>Bacillati</taxon>
        <taxon>Bacillota</taxon>
        <taxon>Bacilli</taxon>
        <taxon>Bacillales</taxon>
        <taxon>Paenibacillaceae</taxon>
        <taxon>Aneurinibacillus group</taxon>
        <taxon>Aneurinibacillus</taxon>
    </lineage>
</organism>
<dbReference type="EMBL" id="JABAGO010000049">
    <property type="protein sequence ID" value="NMF00587.1"/>
    <property type="molecule type" value="Genomic_DNA"/>
</dbReference>
<dbReference type="Gene3D" id="1.10.10.10">
    <property type="entry name" value="Winged helix-like DNA-binding domain superfamily/Winged helix DNA-binding domain"/>
    <property type="match status" value="1"/>
</dbReference>
<dbReference type="AlphaFoldDB" id="A0A848D3I7"/>
<comment type="caution">
    <text evidence="2">The sequence shown here is derived from an EMBL/GenBank/DDBJ whole genome shotgun (WGS) entry which is preliminary data.</text>
</comment>
<feature type="domain" description="Transcription regulator PadR N-terminal" evidence="1">
    <location>
        <begin position="19"/>
        <end position="89"/>
    </location>
</feature>
<gene>
    <name evidence="2" type="ORF">HF838_20395</name>
</gene>
<dbReference type="RefSeq" id="WP_021623750.1">
    <property type="nucleotide sequence ID" value="NZ_CABKST010000232.1"/>
</dbReference>
<dbReference type="PANTHER" id="PTHR33169">
    <property type="entry name" value="PADR-FAMILY TRANSCRIPTIONAL REGULATOR"/>
    <property type="match status" value="1"/>
</dbReference>
<protein>
    <submittedName>
        <fullName evidence="2">PadR family transcriptional regulator</fullName>
    </submittedName>
</protein>
<dbReference type="OrthoDB" id="9808017at2"/>
<sequence>MDEQHINSDLIRGNIDTIILSVLIHEDNYGYNIIKEIFLKSEKTFELKEPTLYSSLRRLESQKLVESYWGEQTQGGRRKYYRITESGKEIYLKNRKDWEAAKNLIDRLIMIIDKESDSL</sequence>
<dbReference type="InterPro" id="IPR005149">
    <property type="entry name" value="Tscrpt_reg_PadR_N"/>
</dbReference>
<accession>A0A848D3I7</accession>
<evidence type="ECO:0000259" key="1">
    <source>
        <dbReference type="Pfam" id="PF03551"/>
    </source>
</evidence>
<dbReference type="InterPro" id="IPR036390">
    <property type="entry name" value="WH_DNA-bd_sf"/>
</dbReference>
<evidence type="ECO:0000313" key="3">
    <source>
        <dbReference type="Proteomes" id="UP000561326"/>
    </source>
</evidence>
<dbReference type="Pfam" id="PF03551">
    <property type="entry name" value="PadR"/>
    <property type="match status" value="1"/>
</dbReference>
<dbReference type="SUPFAM" id="SSF46785">
    <property type="entry name" value="Winged helix' DNA-binding domain"/>
    <property type="match status" value="1"/>
</dbReference>
<name>A0A848D3I7_ANEAE</name>
<proteinExistence type="predicted"/>
<dbReference type="PANTHER" id="PTHR33169:SF14">
    <property type="entry name" value="TRANSCRIPTIONAL REGULATOR RV3488"/>
    <property type="match status" value="1"/>
</dbReference>
<evidence type="ECO:0000313" key="2">
    <source>
        <dbReference type="EMBL" id="NMF00587.1"/>
    </source>
</evidence>
<dbReference type="GeneID" id="92840952"/>
<dbReference type="InterPro" id="IPR036388">
    <property type="entry name" value="WH-like_DNA-bd_sf"/>
</dbReference>
<reference evidence="2 3" key="1">
    <citation type="submission" date="2020-04" db="EMBL/GenBank/DDBJ databases">
        <authorList>
            <person name="Hitch T.C.A."/>
            <person name="Wylensek D."/>
            <person name="Clavel T."/>
        </authorList>
    </citation>
    <scope>NUCLEOTIDE SEQUENCE [LARGE SCALE GENOMIC DNA]</scope>
    <source>
        <strain evidence="2 3">WB01_D5_05</strain>
    </source>
</reference>